<name>A0A6C1AZY4_9RHOO</name>
<keyword evidence="2" id="KW-1185">Reference proteome</keyword>
<organism evidence="1 2">
    <name type="scientific">Nitrogeniibacter mangrovi</name>
    <dbReference type="NCBI Taxonomy" id="2016596"/>
    <lineage>
        <taxon>Bacteria</taxon>
        <taxon>Pseudomonadati</taxon>
        <taxon>Pseudomonadota</taxon>
        <taxon>Betaproteobacteria</taxon>
        <taxon>Rhodocyclales</taxon>
        <taxon>Zoogloeaceae</taxon>
        <taxon>Nitrogeniibacter</taxon>
    </lineage>
</organism>
<dbReference type="AlphaFoldDB" id="A0A6C1AZY4"/>
<dbReference type="RefSeq" id="WP_173764047.1">
    <property type="nucleotide sequence ID" value="NZ_CP048836.1"/>
</dbReference>
<dbReference type="KEGG" id="azq:G3580_04035"/>
<protein>
    <submittedName>
        <fullName evidence="1">Uncharacterized protein</fullName>
    </submittedName>
</protein>
<dbReference type="Proteomes" id="UP000501991">
    <property type="component" value="Chromosome"/>
</dbReference>
<accession>A0A6C1AZY4</accession>
<evidence type="ECO:0000313" key="2">
    <source>
        <dbReference type="Proteomes" id="UP000501991"/>
    </source>
</evidence>
<gene>
    <name evidence="1" type="ORF">G3580_04035</name>
</gene>
<sequence length="72" mass="8030">MSFRLVHHPGRAPLDRICIAQHTDPAHLKCDGYDRARSLGDADALWQPGNTPDILLELRCRTGDALVIERLA</sequence>
<reference evidence="1 2" key="1">
    <citation type="submission" date="2020-02" db="EMBL/GenBank/DDBJ databases">
        <title>Nitrogenibacter mangrovi gen. nov., sp. nov. isolated from mangrove sediment, a denitrifying betaproteobacterium.</title>
        <authorList>
            <person name="Liao H."/>
            <person name="Tian Y."/>
        </authorList>
    </citation>
    <scope>NUCLEOTIDE SEQUENCE [LARGE SCALE GENOMIC DNA]</scope>
    <source>
        <strain evidence="1 2">M9-3-2</strain>
    </source>
</reference>
<dbReference type="EMBL" id="CP048836">
    <property type="protein sequence ID" value="QID16877.1"/>
    <property type="molecule type" value="Genomic_DNA"/>
</dbReference>
<proteinExistence type="predicted"/>
<evidence type="ECO:0000313" key="1">
    <source>
        <dbReference type="EMBL" id="QID16877.1"/>
    </source>
</evidence>